<evidence type="ECO:0000313" key="2">
    <source>
        <dbReference type="EMBL" id="CAG6465686.1"/>
    </source>
</evidence>
<evidence type="ECO:0000256" key="1">
    <source>
        <dbReference type="SAM" id="MobiDB-lite"/>
    </source>
</evidence>
<proteinExistence type="predicted"/>
<name>A0A8D8FBR9_CULPI</name>
<sequence>MAMISTEEDQFCRCQIQSTTRQPRTGDNLTVNNRTKTSNPSMTQGLQAVMILPFPSQYYHRITEVSAVSEPLSVPEVCPVNQVRRETQVEMAYRDNRVPRDLRDTFS</sequence>
<accession>A0A8D8FBR9</accession>
<dbReference type="AlphaFoldDB" id="A0A8D8FBR9"/>
<organism evidence="2">
    <name type="scientific">Culex pipiens</name>
    <name type="common">House mosquito</name>
    <dbReference type="NCBI Taxonomy" id="7175"/>
    <lineage>
        <taxon>Eukaryota</taxon>
        <taxon>Metazoa</taxon>
        <taxon>Ecdysozoa</taxon>
        <taxon>Arthropoda</taxon>
        <taxon>Hexapoda</taxon>
        <taxon>Insecta</taxon>
        <taxon>Pterygota</taxon>
        <taxon>Neoptera</taxon>
        <taxon>Endopterygota</taxon>
        <taxon>Diptera</taxon>
        <taxon>Nematocera</taxon>
        <taxon>Culicoidea</taxon>
        <taxon>Culicidae</taxon>
        <taxon>Culicinae</taxon>
        <taxon>Culicini</taxon>
        <taxon>Culex</taxon>
        <taxon>Culex</taxon>
    </lineage>
</organism>
<dbReference type="EMBL" id="HBUE01054075">
    <property type="protein sequence ID" value="CAG6465686.1"/>
    <property type="molecule type" value="Transcribed_RNA"/>
</dbReference>
<feature type="region of interest" description="Disordered" evidence="1">
    <location>
        <begin position="22"/>
        <end position="41"/>
    </location>
</feature>
<protein>
    <submittedName>
        <fullName evidence="2">(northern house mosquito) hypothetical protein</fullName>
    </submittedName>
</protein>
<reference evidence="2" key="1">
    <citation type="submission" date="2021-05" db="EMBL/GenBank/DDBJ databases">
        <authorList>
            <person name="Alioto T."/>
            <person name="Alioto T."/>
            <person name="Gomez Garrido J."/>
        </authorList>
    </citation>
    <scope>NUCLEOTIDE SEQUENCE</scope>
</reference>